<reference evidence="1 2" key="1">
    <citation type="submission" date="2021-06" db="EMBL/GenBank/DDBJ databases">
        <title>Faecalicatena sp. nov. isolated from porcine feces.</title>
        <authorList>
            <person name="Oh B.S."/>
            <person name="Lee J.H."/>
        </authorList>
    </citation>
    <scope>NUCLEOTIDE SEQUENCE [LARGE SCALE GENOMIC DNA]</scope>
    <source>
        <strain evidence="1 2">AGMB00832</strain>
    </source>
</reference>
<dbReference type="InterPro" id="IPR025893">
    <property type="entry name" value="Tocopherol_cyclase"/>
</dbReference>
<sequence length="303" mass="34715">MQQQYFHGIGKKYPYFEGWYLKHQNEGKTIAFIPAVHADQKGSWSASIQVVTDEGAWYFTYPIELCRINRRQFCVKIGENVFSEKGMKVQIESAEISVQGRIRYTKFHKIKGDIMGFFRWIPFLQCHHGIISMSHDLSGSLKVSGKNIREENINFTGGRGYIETDWGSSFPDTYIWSQCVFGIEEKNSIMVSAADVPVLGLHLPGCICAIHYKGREFRLGTYYGARIKEYGPGTVTITQGIMMVKVTRQSNHSFQLHAPQEGNMKRLIKESPACLVRYQFWMGRVNVFDVISDRGSYEEELGM</sequence>
<evidence type="ECO:0000313" key="1">
    <source>
        <dbReference type="EMBL" id="MBU3878328.1"/>
    </source>
</evidence>
<gene>
    <name evidence="1" type="ORF">HGO97_021220</name>
</gene>
<dbReference type="Proteomes" id="UP000723714">
    <property type="component" value="Unassembled WGS sequence"/>
</dbReference>
<organism evidence="1 2">
    <name type="scientific">Faecalicatena faecalis</name>
    <dbReference type="NCBI Taxonomy" id="2726362"/>
    <lineage>
        <taxon>Bacteria</taxon>
        <taxon>Bacillati</taxon>
        <taxon>Bacillota</taxon>
        <taxon>Clostridia</taxon>
        <taxon>Lachnospirales</taxon>
        <taxon>Lachnospiraceae</taxon>
        <taxon>Faecalicatena</taxon>
    </lineage>
</organism>
<keyword evidence="2" id="KW-1185">Reference proteome</keyword>
<protein>
    <recommendedName>
        <fullName evidence="3">Tocopherol cyclase-like protein</fullName>
    </recommendedName>
</protein>
<dbReference type="PANTHER" id="PTHR35309">
    <property type="match status" value="1"/>
</dbReference>
<name>A0ABS6D9N4_9FIRM</name>
<dbReference type="EMBL" id="JABACJ020000031">
    <property type="protein sequence ID" value="MBU3878328.1"/>
    <property type="molecule type" value="Genomic_DNA"/>
</dbReference>
<proteinExistence type="predicted"/>
<evidence type="ECO:0000313" key="2">
    <source>
        <dbReference type="Proteomes" id="UP000723714"/>
    </source>
</evidence>
<dbReference type="PANTHER" id="PTHR35309:SF4">
    <property type="entry name" value="TOCOPHEROL CYCLASE"/>
    <property type="match status" value="1"/>
</dbReference>
<dbReference type="Pfam" id="PF14249">
    <property type="entry name" value="Tocopherol_cycl"/>
    <property type="match status" value="1"/>
</dbReference>
<dbReference type="RefSeq" id="WP_216245026.1">
    <property type="nucleotide sequence ID" value="NZ_JABACJ020000031.1"/>
</dbReference>
<evidence type="ECO:0008006" key="3">
    <source>
        <dbReference type="Google" id="ProtNLM"/>
    </source>
</evidence>
<accession>A0ABS6D9N4</accession>
<comment type="caution">
    <text evidence="1">The sequence shown here is derived from an EMBL/GenBank/DDBJ whole genome shotgun (WGS) entry which is preliminary data.</text>
</comment>